<dbReference type="PANTHER" id="PTHR37327">
    <property type="entry name" value="CHROMOSOME 1, WHOLE GENOME SHOTGUN SEQUENCE"/>
    <property type="match status" value="1"/>
</dbReference>
<feature type="compositionally biased region" description="Low complexity" evidence="1">
    <location>
        <begin position="277"/>
        <end position="286"/>
    </location>
</feature>
<dbReference type="AlphaFoldDB" id="A0A9P3H2V3"/>
<organism evidence="2 3">
    <name type="scientific">Entomortierella parvispora</name>
    <dbReference type="NCBI Taxonomy" id="205924"/>
    <lineage>
        <taxon>Eukaryota</taxon>
        <taxon>Fungi</taxon>
        <taxon>Fungi incertae sedis</taxon>
        <taxon>Mucoromycota</taxon>
        <taxon>Mortierellomycotina</taxon>
        <taxon>Mortierellomycetes</taxon>
        <taxon>Mortierellales</taxon>
        <taxon>Mortierellaceae</taxon>
        <taxon>Entomortierella</taxon>
    </lineage>
</organism>
<feature type="region of interest" description="Disordered" evidence="1">
    <location>
        <begin position="402"/>
        <end position="423"/>
    </location>
</feature>
<reference evidence="2" key="1">
    <citation type="submission" date="2021-11" db="EMBL/GenBank/DDBJ databases">
        <authorList>
            <person name="Herlambang A."/>
            <person name="Guo Y."/>
            <person name="Takashima Y."/>
            <person name="Nishizawa T."/>
        </authorList>
    </citation>
    <scope>NUCLEOTIDE SEQUENCE</scope>
    <source>
        <strain evidence="2">E1425</strain>
    </source>
</reference>
<feature type="compositionally biased region" description="Low complexity" evidence="1">
    <location>
        <begin position="948"/>
        <end position="967"/>
    </location>
</feature>
<feature type="region of interest" description="Disordered" evidence="1">
    <location>
        <begin position="882"/>
        <end position="908"/>
    </location>
</feature>
<feature type="compositionally biased region" description="Low complexity" evidence="1">
    <location>
        <begin position="651"/>
        <end position="663"/>
    </location>
</feature>
<comment type="caution">
    <text evidence="2">The sequence shown here is derived from an EMBL/GenBank/DDBJ whole genome shotgun (WGS) entry which is preliminary data.</text>
</comment>
<feature type="compositionally biased region" description="Polar residues" evidence="1">
    <location>
        <begin position="1046"/>
        <end position="1076"/>
    </location>
</feature>
<gene>
    <name evidence="2" type="ORF">EMPS_01442</name>
</gene>
<dbReference type="Proteomes" id="UP000827284">
    <property type="component" value="Unassembled WGS sequence"/>
</dbReference>
<feature type="compositionally biased region" description="Low complexity" evidence="1">
    <location>
        <begin position="833"/>
        <end position="860"/>
    </location>
</feature>
<dbReference type="EMBL" id="BQFW01000002">
    <property type="protein sequence ID" value="GJJ69096.1"/>
    <property type="molecule type" value="Genomic_DNA"/>
</dbReference>
<feature type="compositionally biased region" description="Basic residues" evidence="1">
    <location>
        <begin position="231"/>
        <end position="240"/>
    </location>
</feature>
<feature type="compositionally biased region" description="Polar residues" evidence="1">
    <location>
        <begin position="485"/>
        <end position="499"/>
    </location>
</feature>
<evidence type="ECO:0000313" key="3">
    <source>
        <dbReference type="Proteomes" id="UP000827284"/>
    </source>
</evidence>
<dbReference type="PANTHER" id="PTHR37327:SF1">
    <property type="entry name" value="MICROTUBULE INTERACTING AND TRANSPORT DOMAIN-CONTAINING PROTEIN"/>
    <property type="match status" value="1"/>
</dbReference>
<reference evidence="2" key="2">
    <citation type="journal article" date="2022" name="Microbiol. Resour. Announc.">
        <title>Whole-Genome Sequence of Entomortierella parvispora E1425, a Mucoromycotan Fungus Associated with Burkholderiaceae-Related Endosymbiotic Bacteria.</title>
        <authorList>
            <person name="Herlambang A."/>
            <person name="Guo Y."/>
            <person name="Takashima Y."/>
            <person name="Narisawa K."/>
            <person name="Ohta H."/>
            <person name="Nishizawa T."/>
        </authorList>
    </citation>
    <scope>NUCLEOTIDE SEQUENCE</scope>
    <source>
        <strain evidence="2">E1425</strain>
    </source>
</reference>
<dbReference type="Gene3D" id="1.20.58.80">
    <property type="entry name" value="Phosphotransferase system, lactose/cellobiose-type IIA subunit"/>
    <property type="match status" value="1"/>
</dbReference>
<evidence type="ECO:0008006" key="4">
    <source>
        <dbReference type="Google" id="ProtNLM"/>
    </source>
</evidence>
<feature type="compositionally biased region" description="Low complexity" evidence="1">
    <location>
        <begin position="13"/>
        <end position="27"/>
    </location>
</feature>
<feature type="region of interest" description="Disordered" evidence="1">
    <location>
        <begin position="185"/>
        <end position="289"/>
    </location>
</feature>
<feature type="compositionally biased region" description="Low complexity" evidence="1">
    <location>
        <begin position="611"/>
        <end position="621"/>
    </location>
</feature>
<feature type="region of interest" description="Disordered" evidence="1">
    <location>
        <begin position="465"/>
        <end position="499"/>
    </location>
</feature>
<feature type="region of interest" description="Disordered" evidence="1">
    <location>
        <begin position="1040"/>
        <end position="1076"/>
    </location>
</feature>
<name>A0A9P3H2V3_9FUNG</name>
<dbReference type="SUPFAM" id="SSF116846">
    <property type="entry name" value="MIT domain"/>
    <property type="match status" value="1"/>
</dbReference>
<feature type="region of interest" description="Disordered" evidence="1">
    <location>
        <begin position="305"/>
        <end position="346"/>
    </location>
</feature>
<feature type="region of interest" description="Disordered" evidence="1">
    <location>
        <begin position="938"/>
        <end position="1001"/>
    </location>
</feature>
<evidence type="ECO:0000313" key="2">
    <source>
        <dbReference type="EMBL" id="GJJ69096.1"/>
    </source>
</evidence>
<dbReference type="InterPro" id="IPR036181">
    <property type="entry name" value="MIT_dom_sf"/>
</dbReference>
<feature type="compositionally biased region" description="Polar residues" evidence="1">
    <location>
        <begin position="242"/>
        <end position="258"/>
    </location>
</feature>
<evidence type="ECO:0000256" key="1">
    <source>
        <dbReference type="SAM" id="MobiDB-lite"/>
    </source>
</evidence>
<dbReference type="OrthoDB" id="2245455at2759"/>
<feature type="region of interest" description="Disordered" evidence="1">
    <location>
        <begin position="833"/>
        <end position="870"/>
    </location>
</feature>
<feature type="compositionally biased region" description="Low complexity" evidence="1">
    <location>
        <begin position="974"/>
        <end position="996"/>
    </location>
</feature>
<accession>A0A9P3H2V3</accession>
<keyword evidence="3" id="KW-1185">Reference proteome</keyword>
<feature type="region of interest" description="Disordered" evidence="1">
    <location>
        <begin position="595"/>
        <end position="667"/>
    </location>
</feature>
<protein>
    <recommendedName>
        <fullName evidence="4">MIT domain-containing protein</fullName>
    </recommendedName>
</protein>
<sequence>MSSVRHNLRPATSSSPGQLSSSSSSSSNRNNNVVAFYANADFSNNINSLLSSGATDSHREGRATSSRALLTSALEEAQTAVQLDHLGKTTAALDSYRRATAFLATAMQVSTSEEELHRLQTIVDSYQLRIHVLAAKAAEPPLISMPKSVLANYSSSAPSANISPLDEATSTGRSLNFAMPSRSHVAFQGRGDSQPATTSVAPLKTKRSVSSNALVKQSLHGEALPRDSNSKKGRSPRGRSHTIGSLCSNPGDLTTSTEPLRIPRRRTEHVINETDYSSDSGSNSSGAKKRARDLLLAKYTPLHLAPTVPLPPLPSDDAWSRPSRAISRPSETLHSPPLSPKKSSRRISPLVPLTTAIDREASILSPVFHSNLPSPVSPQLVAPPESFVETYSKEAEAFSLTLESDDGSSPHGRQSEEAISISNATPLSSREIFSLTPVFHNTRKAASPKPDIRGASTPLLAEGTHDPFIHVPTSHNTGKPETDSQPKNLPIQSKGSNSHHGIENVVKEAAVTTPDTWLPNFSDYFAQRSDGSPARRRRVQIEEPLSEHEEDQDSVIKELAAELEHTDRATPLARRNEPYSTISVHFSTTFVHRKRQESLSSVSPAEPTRTSALGGSSSLALNSDPSLRSKSAGGSIARAALFDRPLPPDPSSISSFPPGLSSPMPDLPKDRRQLRRSWTLLDVINDDPFQGVNESYQRKIPNQEPTPTEPFLRCFWLMRRLEQTMTQGGFLSKRLYVPPQVWYQRALVRLPAVETKLQGCQQLAKMLDDLMIQSKKGIITLLIPGGAGVEQDHDRLMLLKELETLELVALQIWTKLSKKLSFIQKPDKHPGSMGLSASMAGGSAASTARSDSAGASSTGGRADHSRDNTLLSSFAPGATIAGSMFYPTESPKRSPLPVYDSMDDDDEGMETLGQKAVDFNCDRDLHAKVTKGPVSVKEADLGEPIERTLSLDSATPSSSTSTSTSNTGAFDLGESVTSLESSSSATPSPNRNASPPLISIPASKTSSWKKHLVRKSLDDFIRSRDRLPYDHSMFVPIVNPKKAMSSGGSSPSQVTKQEQGHSPSQTPGYGNNGSSSNLPGTDLLASQFKSLSMSIQKSILYDKLEDTSIYTETVMHLFQSSYILESMLKHYESLVPFQIHLQLINKLRRLCDFLYFVVCSFVLQDLQELIPKYLKQVSLSAAE</sequence>
<proteinExistence type="predicted"/>
<feature type="region of interest" description="Disordered" evidence="1">
    <location>
        <begin position="1"/>
        <end position="28"/>
    </location>
</feature>